<dbReference type="GO" id="GO:0050660">
    <property type="term" value="F:flavin adenine dinucleotide binding"/>
    <property type="evidence" value="ECO:0007669"/>
    <property type="project" value="InterPro"/>
</dbReference>
<gene>
    <name evidence="16" type="ORF">BB560_001872</name>
</gene>
<organism evidence="16 17">
    <name type="scientific">Smittium megazygosporum</name>
    <dbReference type="NCBI Taxonomy" id="133381"/>
    <lineage>
        <taxon>Eukaryota</taxon>
        <taxon>Fungi</taxon>
        <taxon>Fungi incertae sedis</taxon>
        <taxon>Zoopagomycota</taxon>
        <taxon>Kickxellomycotina</taxon>
        <taxon>Harpellomycetes</taxon>
        <taxon>Harpellales</taxon>
        <taxon>Legeriomycetaceae</taxon>
        <taxon>Smittium</taxon>
    </lineage>
</organism>
<evidence type="ECO:0000259" key="15">
    <source>
        <dbReference type="Pfam" id="PF01207"/>
    </source>
</evidence>
<evidence type="ECO:0000256" key="6">
    <source>
        <dbReference type="ARBA" id="ARBA00022694"/>
    </source>
</evidence>
<evidence type="ECO:0000256" key="11">
    <source>
        <dbReference type="ARBA" id="ARBA00049447"/>
    </source>
</evidence>
<feature type="domain" description="DUS-like FMN-binding" evidence="15">
    <location>
        <begin position="14"/>
        <end position="320"/>
    </location>
</feature>
<keyword evidence="5" id="KW-0507">mRNA processing</keyword>
<evidence type="ECO:0000256" key="10">
    <source>
        <dbReference type="ARBA" id="ARBA00048342"/>
    </source>
</evidence>
<evidence type="ECO:0000256" key="12">
    <source>
        <dbReference type="PIRNR" id="PIRNR006621"/>
    </source>
</evidence>
<dbReference type="OrthoDB" id="10262250at2759"/>
<dbReference type="InterPro" id="IPR013785">
    <property type="entry name" value="Aldolase_TIM"/>
</dbReference>
<evidence type="ECO:0000256" key="14">
    <source>
        <dbReference type="PIRSR" id="PIRSR006621-2"/>
    </source>
</evidence>
<evidence type="ECO:0000256" key="13">
    <source>
        <dbReference type="PIRSR" id="PIRSR006621-1"/>
    </source>
</evidence>
<proteinExistence type="inferred from homology"/>
<dbReference type="NCBIfam" id="NF008774">
    <property type="entry name" value="PRK11815.1"/>
    <property type="match status" value="1"/>
</dbReference>
<dbReference type="GO" id="GO:0000049">
    <property type="term" value="F:tRNA binding"/>
    <property type="evidence" value="ECO:0007669"/>
    <property type="project" value="UniProtKB-KW"/>
</dbReference>
<evidence type="ECO:0000256" key="5">
    <source>
        <dbReference type="ARBA" id="ARBA00022664"/>
    </source>
</evidence>
<dbReference type="PANTHER" id="PTHR42907">
    <property type="entry name" value="FMN-LINKED OXIDOREDUCTASES SUPERFAMILY PROTEIN"/>
    <property type="match status" value="1"/>
</dbReference>
<protein>
    <recommendedName>
        <fullName evidence="12">tRNA-dihydrouridine synthase</fullName>
        <ecNumber evidence="12">1.3.1.-</ecNumber>
    </recommendedName>
</protein>
<keyword evidence="7" id="KW-0521">NADP</keyword>
<dbReference type="Pfam" id="PF01207">
    <property type="entry name" value="Dus"/>
    <property type="match status" value="1"/>
</dbReference>
<feature type="binding site" evidence="14">
    <location>
        <begin position="224"/>
        <end position="226"/>
    </location>
    <ligand>
        <name>FMN</name>
        <dbReference type="ChEBI" id="CHEBI:58210"/>
    </ligand>
</feature>
<feature type="binding site" evidence="14">
    <location>
        <position position="80"/>
    </location>
    <ligand>
        <name>FMN</name>
        <dbReference type="ChEBI" id="CHEBI:58210"/>
    </ligand>
</feature>
<feature type="active site" description="Proton donor" evidence="13">
    <location>
        <position position="110"/>
    </location>
</feature>
<dbReference type="CDD" id="cd02801">
    <property type="entry name" value="DUS_like_FMN"/>
    <property type="match status" value="1"/>
</dbReference>
<dbReference type="STRING" id="133381.A0A2T9ZGC4"/>
<dbReference type="SUPFAM" id="SSF51395">
    <property type="entry name" value="FMN-linked oxidoreductases"/>
    <property type="match status" value="1"/>
</dbReference>
<dbReference type="InterPro" id="IPR001269">
    <property type="entry name" value="DUS_fam"/>
</dbReference>
<evidence type="ECO:0000256" key="3">
    <source>
        <dbReference type="ARBA" id="ARBA00022630"/>
    </source>
</evidence>
<evidence type="ECO:0000313" key="17">
    <source>
        <dbReference type="Proteomes" id="UP000245609"/>
    </source>
</evidence>
<dbReference type="PANTHER" id="PTHR42907:SF1">
    <property type="entry name" value="FMN-LINKED OXIDOREDUCTASES SUPERFAMILY PROTEIN"/>
    <property type="match status" value="1"/>
</dbReference>
<evidence type="ECO:0000256" key="4">
    <source>
        <dbReference type="ARBA" id="ARBA00022643"/>
    </source>
</evidence>
<comment type="similarity">
    <text evidence="12">Belongs to the dus family.</text>
</comment>
<feature type="binding site" evidence="14">
    <location>
        <begin position="16"/>
        <end position="18"/>
    </location>
    <ligand>
        <name>FMN</name>
        <dbReference type="ChEBI" id="CHEBI:58210"/>
    </ligand>
</feature>
<feature type="binding site" evidence="14">
    <location>
        <position position="184"/>
    </location>
    <ligand>
        <name>FMN</name>
        <dbReference type="ChEBI" id="CHEBI:58210"/>
    </ligand>
</feature>
<comment type="catalytic activity">
    <reaction evidence="10">
        <text>a 5,6-dihydrouridine in mRNA + NAD(+) = a uridine in mRNA + NADH + H(+)</text>
        <dbReference type="Rhea" id="RHEA:69851"/>
        <dbReference type="Rhea" id="RHEA-COMP:14658"/>
        <dbReference type="Rhea" id="RHEA-COMP:17789"/>
        <dbReference type="ChEBI" id="CHEBI:15378"/>
        <dbReference type="ChEBI" id="CHEBI:57540"/>
        <dbReference type="ChEBI" id="CHEBI:57945"/>
        <dbReference type="ChEBI" id="CHEBI:65315"/>
        <dbReference type="ChEBI" id="CHEBI:74443"/>
    </reaction>
    <physiologicalReaction direction="right-to-left" evidence="10">
        <dbReference type="Rhea" id="RHEA:69853"/>
    </physiologicalReaction>
</comment>
<dbReference type="AlphaFoldDB" id="A0A2T9ZGC4"/>
<keyword evidence="14" id="KW-0547">Nucleotide-binding</keyword>
<sequence length="355" mass="39773">MFRGSSQLLKATVVAPMVDVTTVPFLHLLNLISPHENHTLYTEMFHANCFLHNELQINSENFFKRLPVTNLAWGKNLVVQIGTCSPHEAEIATSRLIEAGANEINLNVGCPSGNVQSGNFGCVLMKEPDLVAQICKSMVEAAKDPNKISVKCRIGIDNVESFGFLSNFVSTVFEKSNVTNFVIHARSAWLKGLSPKQNRQVPKLNYPLALQIKERYPELNVVINGGIASIEEIKGHLESMDGVMIGRKIMNNPWFLQDIDQEIYKCSNLPTQQEVFTKYLEYADFMQNKYDFRQSILAHPLLHFFSGAKARAFRGNITSLISTAKKESQHNLPLLSTLAKEAIDMALRQKGISLH</sequence>
<feature type="binding site" evidence="14">
    <location>
        <position position="151"/>
    </location>
    <ligand>
        <name>FMN</name>
        <dbReference type="ChEBI" id="CHEBI:58210"/>
    </ligand>
</feature>
<keyword evidence="6 12" id="KW-0819">tRNA processing</keyword>
<evidence type="ECO:0000256" key="1">
    <source>
        <dbReference type="ARBA" id="ARBA00001917"/>
    </source>
</evidence>
<dbReference type="InterPro" id="IPR004653">
    <property type="entry name" value="DusA"/>
</dbReference>
<evidence type="ECO:0000256" key="8">
    <source>
        <dbReference type="ARBA" id="ARBA00022884"/>
    </source>
</evidence>
<keyword evidence="8" id="KW-0694">RNA-binding</keyword>
<dbReference type="EMBL" id="MBFS01000208">
    <property type="protein sequence ID" value="PVV03646.1"/>
    <property type="molecule type" value="Genomic_DNA"/>
</dbReference>
<accession>A0A2T9ZGC4</accession>
<comment type="caution">
    <text evidence="16">The sequence shown here is derived from an EMBL/GenBank/DDBJ whole genome shotgun (WGS) entry which is preliminary data.</text>
</comment>
<dbReference type="EC" id="1.3.1.-" evidence="12"/>
<comment type="cofactor">
    <cofactor evidence="1 12 14">
        <name>FMN</name>
        <dbReference type="ChEBI" id="CHEBI:58210"/>
    </cofactor>
</comment>
<keyword evidence="3 12" id="KW-0285">Flavoprotein</keyword>
<feature type="binding site" evidence="14">
    <location>
        <begin position="246"/>
        <end position="247"/>
    </location>
    <ligand>
        <name>FMN</name>
        <dbReference type="ChEBI" id="CHEBI:58210"/>
    </ligand>
</feature>
<evidence type="ECO:0000256" key="7">
    <source>
        <dbReference type="ARBA" id="ARBA00022857"/>
    </source>
</evidence>
<dbReference type="GO" id="GO:0106414">
    <property type="term" value="F:mRNA dihydrouridine synthase activity"/>
    <property type="evidence" value="ECO:0007669"/>
    <property type="project" value="RHEA"/>
</dbReference>
<keyword evidence="4 12" id="KW-0288">FMN</keyword>
<dbReference type="InterPro" id="IPR018517">
    <property type="entry name" value="tRNA_hU_synthase_CS"/>
</dbReference>
<comment type="catalytic activity">
    <reaction evidence="11">
        <text>a 5,6-dihydrouridine in mRNA + NADP(+) = a uridine in mRNA + NADPH + H(+)</text>
        <dbReference type="Rhea" id="RHEA:69855"/>
        <dbReference type="Rhea" id="RHEA-COMP:14658"/>
        <dbReference type="Rhea" id="RHEA-COMP:17789"/>
        <dbReference type="ChEBI" id="CHEBI:15378"/>
        <dbReference type="ChEBI" id="CHEBI:57783"/>
        <dbReference type="ChEBI" id="CHEBI:58349"/>
        <dbReference type="ChEBI" id="CHEBI:65315"/>
        <dbReference type="ChEBI" id="CHEBI:74443"/>
    </reaction>
    <physiologicalReaction direction="right-to-left" evidence="11">
        <dbReference type="Rhea" id="RHEA:69857"/>
    </physiologicalReaction>
</comment>
<dbReference type="GO" id="GO:0017150">
    <property type="term" value="F:tRNA dihydrouridine synthase activity"/>
    <property type="evidence" value="ECO:0007669"/>
    <property type="project" value="InterPro"/>
</dbReference>
<keyword evidence="9 12" id="KW-0560">Oxidoreductase</keyword>
<evidence type="ECO:0000256" key="9">
    <source>
        <dbReference type="ARBA" id="ARBA00023002"/>
    </source>
</evidence>
<dbReference type="GO" id="GO:0006397">
    <property type="term" value="P:mRNA processing"/>
    <property type="evidence" value="ECO:0007669"/>
    <property type="project" value="UniProtKB-KW"/>
</dbReference>
<name>A0A2T9ZGC4_9FUNG</name>
<reference evidence="16 17" key="1">
    <citation type="journal article" date="2018" name="MBio">
        <title>Comparative Genomics Reveals the Core Gene Toolbox for the Fungus-Insect Symbiosis.</title>
        <authorList>
            <person name="Wang Y."/>
            <person name="Stata M."/>
            <person name="Wang W."/>
            <person name="Stajich J.E."/>
            <person name="White M.M."/>
            <person name="Moncalvo J.M."/>
        </authorList>
    </citation>
    <scope>NUCLEOTIDE SEQUENCE [LARGE SCALE GENOMIC DNA]</scope>
    <source>
        <strain evidence="16 17">SC-DP-2</strain>
    </source>
</reference>
<evidence type="ECO:0000313" key="16">
    <source>
        <dbReference type="EMBL" id="PVV03646.1"/>
    </source>
</evidence>
<dbReference type="PROSITE" id="PS01136">
    <property type="entry name" value="UPF0034"/>
    <property type="match status" value="1"/>
</dbReference>
<keyword evidence="17" id="KW-1185">Reference proteome</keyword>
<comment type="function">
    <text evidence="12">Catalyzes the synthesis of dihydrouridine, a modified base found in the D-loop of most tRNAs.</text>
</comment>
<dbReference type="InterPro" id="IPR035587">
    <property type="entry name" value="DUS-like_FMN-bd"/>
</dbReference>
<keyword evidence="2" id="KW-0820">tRNA-binding</keyword>
<dbReference type="PIRSF" id="PIRSF006621">
    <property type="entry name" value="Dus"/>
    <property type="match status" value="1"/>
</dbReference>
<evidence type="ECO:0000256" key="2">
    <source>
        <dbReference type="ARBA" id="ARBA00022555"/>
    </source>
</evidence>
<dbReference type="Proteomes" id="UP000245609">
    <property type="component" value="Unassembled WGS sequence"/>
</dbReference>
<dbReference type="Gene3D" id="3.20.20.70">
    <property type="entry name" value="Aldolase class I"/>
    <property type="match status" value="1"/>
</dbReference>